<evidence type="ECO:0000256" key="6">
    <source>
        <dbReference type="ARBA" id="ARBA00022777"/>
    </source>
</evidence>
<evidence type="ECO:0000256" key="1">
    <source>
        <dbReference type="ARBA" id="ARBA00012513"/>
    </source>
</evidence>
<keyword evidence="14" id="KW-1185">Reference proteome</keyword>
<feature type="compositionally biased region" description="Low complexity" evidence="10">
    <location>
        <begin position="587"/>
        <end position="601"/>
    </location>
</feature>
<sequence length="1451" mass="155578">MKKFFDSRREAVSSGPGSGGAGAGGGAGSGGGGAFIGRVFTIGRYQVTVEETVAEATGSQWRERSSGVVWENLGKLKTSRAAAFWIIYSGFAIVFLVRTHQGVRCALKRMYVNNEHDLQVCKREIQIMVSMSSFSSSDPTRIHCAHTKVCIKATPRLMLQVQVIRAAAGTTTGIRFALKPQSRLLLLNFLSGAPPRLTLRCEHGQRDLVGNKNIVGYLDSSITTVGSGDVWEVLILMDFCRGGQVVNLMNQRLQTGFSESEVLQIFCDTCEAVARLHQCKSPIVHRDLKVENILLHDRGHYVLCDFGSATNRFQDPQAEGAAVVEEEIKKYTTLSYRAPEMVNLYSGKVISTKADIWALGCLLYKLCFFTLPFGESQVAICDGSFTIPDNSRYSQDLHCLIRYMLEPDPDIRPDIYQVSHFTFKLAHKDCPVQNVHNSLLPTKLPEPIKASEAVAKKSQTKARLTDPIPTMETSIAPRQRPKAGQAQPVAGMLPIQPALTPRKRATAPAGPAQPLSVNIASQPQKPQQPVSVAQQQATPASLQATPTPPQATPQQAQLFVQPQAAGFYPPQQQPSSQAQNLYPPHRQSTNSPAPSTTSAQARIKAKAPPPPSSPSPILNAQHAPPPAPVQARIKAMAPALPVQYSQTTLGHTKMKAMAPAPPPIQQQQLPVANLASSPPSVKASSPSPPVLQGAPAPDLNSEEMPFAGGRSGHKLGSLTPPSSPKAAPRGGHRRILSDVTHSTIFGVPVSKSTQLLQAAAAEASLNKSKSASTTPSGSPRSSQQSVYSASEVSTQSTAPKAEAGAQLSWNPFGDDNFSKLTAEELLNKDFAKLDAKAQEKSSTENLISGLQPTAPSKGFPQCTVEGWGVEGWGVEGWGVEGWGVEGWGVEGWGVEGWGVEGWGRGLGVKGGVEVGVTFCSKGDKLGVTSFKEVKLGVTSFKEVKLGVTSFKEVKLGVTSFKEVKLGVTSFKEVKLGVTSFKEVKLGVTSFKEVEVGVTLNFSRVKLGVTSFKEVKLGVTSFKEVKLGVTSFKEVKLGVTSFKEVKLGVTSFKEVKLGVTSFKEVKLGVTSFKEVKLGVTSSKRSKKLIEGLKSPEPSSSSSSSLLLPDLPLNYPFSPADSSHAVMDTLIPGLESLHTDPVLPDALGGGEALLGGPLLSHSSSGVQVLPSPMSSTPAPSFEQFVSASEARAQLQPALDQNPDSQFDPIPMLNSKTPSQEAKGKTNGYGALLEGDEAENPAEAWMHSSDEDERTGEARPSEASSLDCSGSRPLLQDFDEDEDQELDASGNLQTSSNLEPGDVPQSSLITQEPSQNHLVELDADVFTKAPFRVAQEADSDVDVFANAPFPRPLASASSSPQQPDIFLQAPFGKKKETWGTVYTHPVPQAGMQRSNVVLFNHGSHDQSILDQVAPLPFRPQALAKYSRHYEGPDVNSDDPFLSAPFQCKGPQEKH</sequence>
<dbReference type="SUPFAM" id="SSF56112">
    <property type="entry name" value="Protein kinase-like (PK-like)"/>
    <property type="match status" value="1"/>
</dbReference>
<proteinExistence type="predicted"/>
<keyword evidence="5" id="KW-0547">Nucleotide-binding</keyword>
<keyword evidence="3" id="KW-0597">Phosphoprotein</keyword>
<feature type="region of interest" description="Disordered" evidence="10">
    <location>
        <begin position="566"/>
        <end position="629"/>
    </location>
</feature>
<dbReference type="Proteomes" id="UP001274896">
    <property type="component" value="Unassembled WGS sequence"/>
</dbReference>
<keyword evidence="7" id="KW-0067">ATP-binding</keyword>
<dbReference type="PANTHER" id="PTHR47907:SF5">
    <property type="entry name" value="AP2 ASSOCIATED KINASE 1"/>
    <property type="match status" value="1"/>
</dbReference>
<dbReference type="InterPro" id="IPR011009">
    <property type="entry name" value="Kinase-like_dom_sf"/>
</dbReference>
<keyword evidence="4" id="KW-0808">Transferase</keyword>
<evidence type="ECO:0000256" key="7">
    <source>
        <dbReference type="ARBA" id="ARBA00022840"/>
    </source>
</evidence>
<name>A0AAE0V7Z5_9TELE</name>
<dbReference type="PROSITE" id="PS00108">
    <property type="entry name" value="PROTEIN_KINASE_ST"/>
    <property type="match status" value="1"/>
</dbReference>
<feature type="compositionally biased region" description="Low complexity" evidence="10">
    <location>
        <begin position="520"/>
        <end position="545"/>
    </location>
</feature>
<feature type="region of interest" description="Disordered" evidence="10">
    <location>
        <begin position="764"/>
        <end position="802"/>
    </location>
</feature>
<keyword evidence="2" id="KW-0723">Serine/threonine-protein kinase</keyword>
<dbReference type="Pfam" id="PF00069">
    <property type="entry name" value="Pkinase"/>
    <property type="match status" value="1"/>
</dbReference>
<dbReference type="Gene3D" id="3.30.200.20">
    <property type="entry name" value="Phosphorylase Kinase, domain 1"/>
    <property type="match status" value="1"/>
</dbReference>
<evidence type="ECO:0000256" key="10">
    <source>
        <dbReference type="SAM" id="MobiDB-lite"/>
    </source>
</evidence>
<dbReference type="GO" id="GO:0004674">
    <property type="term" value="F:protein serine/threonine kinase activity"/>
    <property type="evidence" value="ECO:0007669"/>
    <property type="project" value="UniProtKB-KW"/>
</dbReference>
<keyword evidence="11" id="KW-0472">Membrane</keyword>
<evidence type="ECO:0000256" key="5">
    <source>
        <dbReference type="ARBA" id="ARBA00022741"/>
    </source>
</evidence>
<dbReference type="Gene3D" id="1.10.510.10">
    <property type="entry name" value="Transferase(Phosphotransferase) domain 1"/>
    <property type="match status" value="1"/>
</dbReference>
<feature type="transmembrane region" description="Helical" evidence="11">
    <location>
        <begin position="82"/>
        <end position="100"/>
    </location>
</feature>
<feature type="region of interest" description="Disordered" evidence="10">
    <location>
        <begin position="453"/>
        <end position="490"/>
    </location>
</feature>
<accession>A0AAE0V7Z5</accession>
<gene>
    <name evidence="13" type="ORF">QTP70_015765</name>
</gene>
<dbReference type="FunFam" id="1.10.510.10:FF:000072">
    <property type="entry name" value="AP2 associated kinase 1"/>
    <property type="match status" value="1"/>
</dbReference>
<feature type="compositionally biased region" description="Low complexity" evidence="10">
    <location>
        <begin position="569"/>
        <end position="579"/>
    </location>
</feature>
<feature type="region of interest" description="Disordered" evidence="10">
    <location>
        <begin position="672"/>
        <end position="731"/>
    </location>
</feature>
<comment type="caution">
    <text evidence="13">The sequence shown here is derived from an EMBL/GenBank/DDBJ whole genome shotgun (WGS) entry which is preliminary data.</text>
</comment>
<dbReference type="PROSITE" id="PS50011">
    <property type="entry name" value="PROTEIN_KINASE_DOM"/>
    <property type="match status" value="1"/>
</dbReference>
<feature type="region of interest" description="Disordered" evidence="10">
    <location>
        <begin position="1425"/>
        <end position="1451"/>
    </location>
</feature>
<evidence type="ECO:0000313" key="14">
    <source>
        <dbReference type="Proteomes" id="UP001274896"/>
    </source>
</evidence>
<evidence type="ECO:0000256" key="2">
    <source>
        <dbReference type="ARBA" id="ARBA00022527"/>
    </source>
</evidence>
<dbReference type="SMART" id="SM00220">
    <property type="entry name" value="S_TKc"/>
    <property type="match status" value="1"/>
</dbReference>
<evidence type="ECO:0000259" key="12">
    <source>
        <dbReference type="PROSITE" id="PS50011"/>
    </source>
</evidence>
<dbReference type="EC" id="2.7.11.1" evidence="1"/>
<evidence type="ECO:0000256" key="3">
    <source>
        <dbReference type="ARBA" id="ARBA00022553"/>
    </source>
</evidence>
<dbReference type="GO" id="GO:0005524">
    <property type="term" value="F:ATP binding"/>
    <property type="evidence" value="ECO:0007669"/>
    <property type="project" value="UniProtKB-KW"/>
</dbReference>
<keyword evidence="11" id="KW-0812">Transmembrane</keyword>
<feature type="compositionally biased region" description="Acidic residues" evidence="10">
    <location>
        <begin position="1274"/>
        <end position="1283"/>
    </location>
</feature>
<evidence type="ECO:0000256" key="4">
    <source>
        <dbReference type="ARBA" id="ARBA00022679"/>
    </source>
</evidence>
<comment type="catalytic activity">
    <reaction evidence="8">
        <text>L-threonyl-[protein] + ATP = O-phospho-L-threonyl-[protein] + ADP + H(+)</text>
        <dbReference type="Rhea" id="RHEA:46608"/>
        <dbReference type="Rhea" id="RHEA-COMP:11060"/>
        <dbReference type="Rhea" id="RHEA-COMP:11605"/>
        <dbReference type="ChEBI" id="CHEBI:15378"/>
        <dbReference type="ChEBI" id="CHEBI:30013"/>
        <dbReference type="ChEBI" id="CHEBI:30616"/>
        <dbReference type="ChEBI" id="CHEBI:61977"/>
        <dbReference type="ChEBI" id="CHEBI:456216"/>
        <dbReference type="EC" id="2.7.11.1"/>
    </reaction>
</comment>
<dbReference type="EMBL" id="JAUCMX010000007">
    <property type="protein sequence ID" value="KAK3539894.1"/>
    <property type="molecule type" value="Genomic_DNA"/>
</dbReference>
<keyword evidence="11" id="KW-1133">Transmembrane helix</keyword>
<dbReference type="Gene3D" id="2.160.20.80">
    <property type="entry name" value="E3 ubiquitin-protein ligase SopA"/>
    <property type="match status" value="1"/>
</dbReference>
<feature type="compositionally biased region" description="Polar residues" evidence="10">
    <location>
        <begin position="1287"/>
        <end position="1305"/>
    </location>
</feature>
<dbReference type="CDD" id="cd14037">
    <property type="entry name" value="STKc_NAK_like"/>
    <property type="match status" value="1"/>
</dbReference>
<dbReference type="InterPro" id="IPR051744">
    <property type="entry name" value="AP2_assoc_SerThr_kinase"/>
</dbReference>
<keyword evidence="6" id="KW-0418">Kinase</keyword>
<protein>
    <recommendedName>
        <fullName evidence="1">non-specific serine/threonine protein kinase</fullName>
        <ecNumber evidence="1">2.7.11.1</ecNumber>
    </recommendedName>
</protein>
<feature type="compositionally biased region" description="Low complexity" evidence="10">
    <location>
        <begin position="672"/>
        <end position="685"/>
    </location>
</feature>
<dbReference type="InterPro" id="IPR000719">
    <property type="entry name" value="Prot_kinase_dom"/>
</dbReference>
<evidence type="ECO:0000256" key="9">
    <source>
        <dbReference type="ARBA" id="ARBA00048679"/>
    </source>
</evidence>
<organism evidence="13 14">
    <name type="scientific">Hemibagrus guttatus</name>
    <dbReference type="NCBI Taxonomy" id="175788"/>
    <lineage>
        <taxon>Eukaryota</taxon>
        <taxon>Metazoa</taxon>
        <taxon>Chordata</taxon>
        <taxon>Craniata</taxon>
        <taxon>Vertebrata</taxon>
        <taxon>Euteleostomi</taxon>
        <taxon>Actinopterygii</taxon>
        <taxon>Neopterygii</taxon>
        <taxon>Teleostei</taxon>
        <taxon>Ostariophysi</taxon>
        <taxon>Siluriformes</taxon>
        <taxon>Bagridae</taxon>
        <taxon>Hemibagrus</taxon>
    </lineage>
</organism>
<evidence type="ECO:0000256" key="8">
    <source>
        <dbReference type="ARBA" id="ARBA00047899"/>
    </source>
</evidence>
<feature type="region of interest" description="Disordered" evidence="10">
    <location>
        <begin position="1197"/>
        <end position="1229"/>
    </location>
</feature>
<feature type="compositionally biased region" description="Polar residues" evidence="10">
    <location>
        <begin position="773"/>
        <end position="798"/>
    </location>
</feature>
<feature type="region of interest" description="Disordered" evidence="10">
    <location>
        <begin position="1243"/>
        <end position="1305"/>
    </location>
</feature>
<reference evidence="13" key="1">
    <citation type="submission" date="2023-06" db="EMBL/GenBank/DDBJ databases">
        <title>Male Hemibagrus guttatus genome.</title>
        <authorList>
            <person name="Bian C."/>
        </authorList>
    </citation>
    <scope>NUCLEOTIDE SEQUENCE</scope>
    <source>
        <strain evidence="13">Male_cb2023</strain>
        <tissue evidence="13">Muscle</tissue>
    </source>
</reference>
<evidence type="ECO:0000256" key="11">
    <source>
        <dbReference type="SAM" id="Phobius"/>
    </source>
</evidence>
<feature type="region of interest" description="Disordered" evidence="10">
    <location>
        <begin position="502"/>
        <end position="554"/>
    </location>
</feature>
<evidence type="ECO:0000313" key="13">
    <source>
        <dbReference type="EMBL" id="KAK3539894.1"/>
    </source>
</evidence>
<dbReference type="InterPro" id="IPR008271">
    <property type="entry name" value="Ser/Thr_kinase_AS"/>
</dbReference>
<comment type="catalytic activity">
    <reaction evidence="9">
        <text>L-seryl-[protein] + ATP = O-phospho-L-seryl-[protein] + ADP + H(+)</text>
        <dbReference type="Rhea" id="RHEA:17989"/>
        <dbReference type="Rhea" id="RHEA-COMP:9863"/>
        <dbReference type="Rhea" id="RHEA-COMP:11604"/>
        <dbReference type="ChEBI" id="CHEBI:15378"/>
        <dbReference type="ChEBI" id="CHEBI:29999"/>
        <dbReference type="ChEBI" id="CHEBI:30616"/>
        <dbReference type="ChEBI" id="CHEBI:83421"/>
        <dbReference type="ChEBI" id="CHEBI:456216"/>
        <dbReference type="EC" id="2.7.11.1"/>
    </reaction>
</comment>
<feature type="domain" description="Protein kinase" evidence="12">
    <location>
        <begin position="73"/>
        <end position="423"/>
    </location>
</feature>
<dbReference type="PANTHER" id="PTHR47907">
    <property type="entry name" value="PROTEIN KINASE DOMAIN-CONTAINING PROTEIN"/>
    <property type="match status" value="1"/>
</dbReference>